<comment type="subcellular location">
    <subcellularLocation>
        <location evidence="1">Membrane</location>
    </subcellularLocation>
</comment>
<dbReference type="GO" id="GO:0005886">
    <property type="term" value="C:plasma membrane"/>
    <property type="evidence" value="ECO:0007669"/>
    <property type="project" value="InterPro"/>
</dbReference>
<protein>
    <submittedName>
        <fullName evidence="4">Band 7 protein</fullName>
    </submittedName>
</protein>
<dbReference type="AlphaFoldDB" id="A0A5B7DGL8"/>
<feature type="region of interest" description="Disordered" evidence="3">
    <location>
        <begin position="54"/>
        <end position="73"/>
    </location>
</feature>
<evidence type="ECO:0000256" key="2">
    <source>
        <dbReference type="ARBA" id="ARBA00023136"/>
    </source>
</evidence>
<evidence type="ECO:0000313" key="4">
    <source>
        <dbReference type="EMBL" id="MPC20488.1"/>
    </source>
</evidence>
<dbReference type="InterPro" id="IPR043202">
    <property type="entry name" value="Band-7_stomatin-like"/>
</dbReference>
<keyword evidence="5" id="KW-1185">Reference proteome</keyword>
<dbReference type="EMBL" id="VSRR010000877">
    <property type="protein sequence ID" value="MPC20488.1"/>
    <property type="molecule type" value="Genomic_DNA"/>
</dbReference>
<name>A0A5B7DGL8_PORTR</name>
<reference evidence="4 5" key="1">
    <citation type="submission" date="2019-05" db="EMBL/GenBank/DDBJ databases">
        <title>Another draft genome of Portunus trituberculatus and its Hox gene families provides insights of decapod evolution.</title>
        <authorList>
            <person name="Jeong J.-H."/>
            <person name="Song I."/>
            <person name="Kim S."/>
            <person name="Choi T."/>
            <person name="Kim D."/>
            <person name="Ryu S."/>
            <person name="Kim W."/>
        </authorList>
    </citation>
    <scope>NUCLEOTIDE SEQUENCE [LARGE SCALE GENOMIC DNA]</scope>
    <source>
        <tissue evidence="4">Muscle</tissue>
    </source>
</reference>
<dbReference type="PANTHER" id="PTHR10264:SF127">
    <property type="entry name" value="PODOCIN"/>
    <property type="match status" value="1"/>
</dbReference>
<dbReference type="PANTHER" id="PTHR10264">
    <property type="entry name" value="BAND 7 PROTEIN-RELATED"/>
    <property type="match status" value="1"/>
</dbReference>
<sequence>MTCAGLLGLCRSQQQAPSIALRYMQTLNAISAEKNSTIIFPLPIDLLSQYMKNGNSKNGKNVKSKKDLLSDDE</sequence>
<gene>
    <name evidence="4" type="ORF">E2C01_013433</name>
</gene>
<evidence type="ECO:0000256" key="3">
    <source>
        <dbReference type="SAM" id="MobiDB-lite"/>
    </source>
</evidence>
<evidence type="ECO:0000256" key="1">
    <source>
        <dbReference type="ARBA" id="ARBA00004370"/>
    </source>
</evidence>
<organism evidence="4 5">
    <name type="scientific">Portunus trituberculatus</name>
    <name type="common">Swimming crab</name>
    <name type="synonym">Neptunus trituberculatus</name>
    <dbReference type="NCBI Taxonomy" id="210409"/>
    <lineage>
        <taxon>Eukaryota</taxon>
        <taxon>Metazoa</taxon>
        <taxon>Ecdysozoa</taxon>
        <taxon>Arthropoda</taxon>
        <taxon>Crustacea</taxon>
        <taxon>Multicrustacea</taxon>
        <taxon>Malacostraca</taxon>
        <taxon>Eumalacostraca</taxon>
        <taxon>Eucarida</taxon>
        <taxon>Decapoda</taxon>
        <taxon>Pleocyemata</taxon>
        <taxon>Brachyura</taxon>
        <taxon>Eubrachyura</taxon>
        <taxon>Portunoidea</taxon>
        <taxon>Portunidae</taxon>
        <taxon>Portuninae</taxon>
        <taxon>Portunus</taxon>
    </lineage>
</organism>
<dbReference type="Proteomes" id="UP000324222">
    <property type="component" value="Unassembled WGS sequence"/>
</dbReference>
<evidence type="ECO:0000313" key="5">
    <source>
        <dbReference type="Proteomes" id="UP000324222"/>
    </source>
</evidence>
<accession>A0A5B7DGL8</accession>
<comment type="caution">
    <text evidence="4">The sequence shown here is derived from an EMBL/GenBank/DDBJ whole genome shotgun (WGS) entry which is preliminary data.</text>
</comment>
<feature type="compositionally biased region" description="Basic and acidic residues" evidence="3">
    <location>
        <begin position="64"/>
        <end position="73"/>
    </location>
</feature>
<proteinExistence type="predicted"/>
<keyword evidence="2" id="KW-0472">Membrane</keyword>